<evidence type="ECO:0000313" key="3">
    <source>
        <dbReference type="WBParaSite" id="ACRNAN_scaffold1022.g27936.t1"/>
    </source>
</evidence>
<feature type="coiled-coil region" evidence="1">
    <location>
        <begin position="113"/>
        <end position="168"/>
    </location>
</feature>
<organism evidence="2 3">
    <name type="scientific">Acrobeloides nanus</name>
    <dbReference type="NCBI Taxonomy" id="290746"/>
    <lineage>
        <taxon>Eukaryota</taxon>
        <taxon>Metazoa</taxon>
        <taxon>Ecdysozoa</taxon>
        <taxon>Nematoda</taxon>
        <taxon>Chromadorea</taxon>
        <taxon>Rhabditida</taxon>
        <taxon>Tylenchina</taxon>
        <taxon>Cephalobomorpha</taxon>
        <taxon>Cephaloboidea</taxon>
        <taxon>Cephalobidae</taxon>
        <taxon>Acrobeloides</taxon>
    </lineage>
</organism>
<name>A0A914CF50_9BILA</name>
<proteinExistence type="predicted"/>
<sequence length="320" mass="36757">MDGNIPTDPEQMQFCQNVYLVSSTPEFKPSILQNCDSISDKASLFSYQDDDKYSTTALTPSEFDYSPKRRTNKQRICTKHATHTKEELEKCLELMEKNRVASLKSRRKKLTTIDEQKGKIQHLENDLRQARAIIRKQDEEKNQIKAENQELRAMVIALQTQMAQLVKTTEVSSDAEIIDVEKVDEEKVKNSVENVSNMMQNATISQEPIYFNSDMINLFRMVSPEFDREVHNILNSPLTSPLNQVLDQQQQAKPPLIVKKDKTTIQYAPKPGSLILDDGFEHNPAKYHSPLFQKIVYQFYGESPIKLVNPVTSTSKENQK</sequence>
<evidence type="ECO:0000256" key="1">
    <source>
        <dbReference type="SAM" id="Coils"/>
    </source>
</evidence>
<dbReference type="Proteomes" id="UP000887540">
    <property type="component" value="Unplaced"/>
</dbReference>
<dbReference type="WBParaSite" id="ACRNAN_scaffold1022.g27936.t1">
    <property type="protein sequence ID" value="ACRNAN_scaffold1022.g27936.t1"/>
    <property type="gene ID" value="ACRNAN_scaffold1022.g27936"/>
</dbReference>
<keyword evidence="1" id="KW-0175">Coiled coil</keyword>
<evidence type="ECO:0000313" key="2">
    <source>
        <dbReference type="Proteomes" id="UP000887540"/>
    </source>
</evidence>
<accession>A0A914CF50</accession>
<dbReference type="AlphaFoldDB" id="A0A914CF50"/>
<protein>
    <submittedName>
        <fullName evidence="3">BZIP domain-containing protein</fullName>
    </submittedName>
</protein>
<keyword evidence="2" id="KW-1185">Reference proteome</keyword>
<reference evidence="3" key="1">
    <citation type="submission" date="2022-11" db="UniProtKB">
        <authorList>
            <consortium name="WormBaseParasite"/>
        </authorList>
    </citation>
    <scope>IDENTIFICATION</scope>
</reference>